<dbReference type="PATRIC" id="fig|1291052.5.peg.649"/>
<evidence type="ECO:0000313" key="2">
    <source>
        <dbReference type="EMBL" id="KRM56108.1"/>
    </source>
</evidence>
<accession>A0A0R1ZYS1</accession>
<dbReference type="PANTHER" id="PTHR43617:SF30">
    <property type="entry name" value="HISTONE ACETYLTRANSFERASE"/>
    <property type="match status" value="1"/>
</dbReference>
<dbReference type="PROSITE" id="PS51186">
    <property type="entry name" value="GNAT"/>
    <property type="match status" value="1"/>
</dbReference>
<dbReference type="SUPFAM" id="SSF55729">
    <property type="entry name" value="Acyl-CoA N-acyltransferases (Nat)"/>
    <property type="match status" value="1"/>
</dbReference>
<dbReference type="Gene3D" id="3.40.630.30">
    <property type="match status" value="1"/>
</dbReference>
<dbReference type="Pfam" id="PF00583">
    <property type="entry name" value="Acetyltransf_1"/>
    <property type="match status" value="1"/>
</dbReference>
<sequence length="163" mass="18060">MQIIAATPQTDFAAVADLYYRTWQVAYRKLVPKAYLDSLTPATWHPEKRQQNTLLAMDGDQIVGVCSFGPARLAAYRGHGELYSLYVDPQSQHQGIGRALLQAGLTRLAAQYATYYLVVLTGNLPAINLYKSAGFHATGIKREAPTPFGNLHEEIFANTPDFK</sequence>
<dbReference type="RefSeq" id="WP_054677715.1">
    <property type="nucleotide sequence ID" value="NZ_AYYO01000009.1"/>
</dbReference>
<reference evidence="2 3" key="1">
    <citation type="journal article" date="2015" name="Genome Announc.">
        <title>Expanding the biotechnology potential of lactobacilli through comparative genomics of 213 strains and associated genera.</title>
        <authorList>
            <person name="Sun Z."/>
            <person name="Harris H.M."/>
            <person name="McCann A."/>
            <person name="Guo C."/>
            <person name="Argimon S."/>
            <person name="Zhang W."/>
            <person name="Yang X."/>
            <person name="Jeffery I.B."/>
            <person name="Cooney J.C."/>
            <person name="Kagawa T.F."/>
            <person name="Liu W."/>
            <person name="Song Y."/>
            <person name="Salvetti E."/>
            <person name="Wrobel A."/>
            <person name="Rasinkangas P."/>
            <person name="Parkhill J."/>
            <person name="Rea M.C."/>
            <person name="O'Sullivan O."/>
            <person name="Ritari J."/>
            <person name="Douillard F.P."/>
            <person name="Paul Ross R."/>
            <person name="Yang R."/>
            <person name="Briner A.E."/>
            <person name="Felis G.E."/>
            <person name="de Vos W.M."/>
            <person name="Barrangou R."/>
            <person name="Klaenhammer T.R."/>
            <person name="Caufield P.W."/>
            <person name="Cui Y."/>
            <person name="Zhang H."/>
            <person name="O'Toole P.W."/>
        </authorList>
    </citation>
    <scope>NUCLEOTIDE SEQUENCE [LARGE SCALE GENOMIC DNA]</scope>
    <source>
        <strain evidence="2 3">DSM 20505</strain>
    </source>
</reference>
<dbReference type="AlphaFoldDB" id="A0A0R1ZYS1"/>
<gene>
    <name evidence="2" type="ORF">FC18_GL000636</name>
</gene>
<name>A0A0R1ZYS1_9LACO</name>
<dbReference type="InterPro" id="IPR050276">
    <property type="entry name" value="MshD_Acetyltransferase"/>
</dbReference>
<dbReference type="EMBL" id="AYYO01000009">
    <property type="protein sequence ID" value="KRM56108.1"/>
    <property type="molecule type" value="Genomic_DNA"/>
</dbReference>
<evidence type="ECO:0000259" key="1">
    <source>
        <dbReference type="PROSITE" id="PS51186"/>
    </source>
</evidence>
<comment type="caution">
    <text evidence="2">The sequence shown here is derived from an EMBL/GenBank/DDBJ whole genome shotgun (WGS) entry which is preliminary data.</text>
</comment>
<proteinExistence type="predicted"/>
<keyword evidence="3" id="KW-1185">Reference proteome</keyword>
<dbReference type="CDD" id="cd04301">
    <property type="entry name" value="NAT_SF"/>
    <property type="match status" value="1"/>
</dbReference>
<organism evidence="2 3">
    <name type="scientific">Lacticaseibacillus sharpeae JCM 1186 = DSM 20505</name>
    <dbReference type="NCBI Taxonomy" id="1291052"/>
    <lineage>
        <taxon>Bacteria</taxon>
        <taxon>Bacillati</taxon>
        <taxon>Bacillota</taxon>
        <taxon>Bacilli</taxon>
        <taxon>Lactobacillales</taxon>
        <taxon>Lactobacillaceae</taxon>
        <taxon>Lacticaseibacillus</taxon>
    </lineage>
</organism>
<feature type="domain" description="N-acetyltransferase" evidence="1">
    <location>
        <begin position="1"/>
        <end position="158"/>
    </location>
</feature>
<dbReference type="STRING" id="1291052.FC18_GL000636"/>
<dbReference type="InterPro" id="IPR016181">
    <property type="entry name" value="Acyl_CoA_acyltransferase"/>
</dbReference>
<dbReference type="PANTHER" id="PTHR43617">
    <property type="entry name" value="L-AMINO ACID N-ACETYLTRANSFERASE"/>
    <property type="match status" value="1"/>
</dbReference>
<keyword evidence="2" id="KW-0808">Transferase</keyword>
<dbReference type="InterPro" id="IPR000182">
    <property type="entry name" value="GNAT_dom"/>
</dbReference>
<dbReference type="Proteomes" id="UP000051679">
    <property type="component" value="Unassembled WGS sequence"/>
</dbReference>
<protein>
    <submittedName>
        <fullName evidence="2">Acetyltransferase</fullName>
    </submittedName>
</protein>
<evidence type="ECO:0000313" key="3">
    <source>
        <dbReference type="Proteomes" id="UP000051679"/>
    </source>
</evidence>
<dbReference type="OrthoDB" id="5292888at2"/>
<dbReference type="GO" id="GO:0016747">
    <property type="term" value="F:acyltransferase activity, transferring groups other than amino-acyl groups"/>
    <property type="evidence" value="ECO:0007669"/>
    <property type="project" value="InterPro"/>
</dbReference>